<evidence type="ECO:0000256" key="1">
    <source>
        <dbReference type="SAM" id="Phobius"/>
    </source>
</evidence>
<name>A0A1F6FYB1_9BACT</name>
<keyword evidence="1" id="KW-0812">Transmembrane</keyword>
<accession>A0A1F6FYB1</accession>
<protein>
    <submittedName>
        <fullName evidence="2">Uncharacterized protein</fullName>
    </submittedName>
</protein>
<dbReference type="AlphaFoldDB" id="A0A1F6FYB1"/>
<reference evidence="2 3" key="1">
    <citation type="journal article" date="2016" name="Nat. Commun.">
        <title>Thousands of microbial genomes shed light on interconnected biogeochemical processes in an aquifer system.</title>
        <authorList>
            <person name="Anantharaman K."/>
            <person name="Brown C.T."/>
            <person name="Hug L.A."/>
            <person name="Sharon I."/>
            <person name="Castelle C.J."/>
            <person name="Probst A.J."/>
            <person name="Thomas B.C."/>
            <person name="Singh A."/>
            <person name="Wilkins M.J."/>
            <person name="Karaoz U."/>
            <person name="Brodie E.L."/>
            <person name="Williams K.H."/>
            <person name="Hubbard S.S."/>
            <person name="Banfield J.F."/>
        </authorList>
    </citation>
    <scope>NUCLEOTIDE SEQUENCE [LARGE SCALE GENOMIC DNA]</scope>
</reference>
<evidence type="ECO:0000313" key="3">
    <source>
        <dbReference type="Proteomes" id="UP000177998"/>
    </source>
</evidence>
<feature type="transmembrane region" description="Helical" evidence="1">
    <location>
        <begin position="270"/>
        <end position="290"/>
    </location>
</feature>
<gene>
    <name evidence="2" type="ORF">A3H55_00575</name>
</gene>
<sequence length="407" mass="47631">MLKVAQEPAVKLLLNGGKEEMDTATIPIRWFFSKEILEKKPEWVLFFEQDKRESENDNDAGRRGRRRACRVKDIETFMQFFSHGWHRLAVIVLGKTSTGTIEDFLEGRREVFSMALSWTRLAESKSSNLYSTLASAVVEFVVPEDLFAEKPRTKLGNWIWGLVNRRLYHDDPCDECEYRKRRMYAVPYFALLYPIGMFLKHMVGGVIYAFLVLLSSFWFFFWGWRPENILKGMRGAFLWRRSDGLETRMYPGNGYRVWVRGAKRIPIAPYQLCLAIVAIVVLIRTIYLYFNETLQVVTLGGGMMVAIALFYFVAKLLIVAFRPLGEKIKVEKARRKVLAAERLEKERNMTRKATQEWLAKTFSVSTMPREIDLKKLPQPLRPSDRIAHRFRVSFWAMKMKVCKPYSR</sequence>
<keyword evidence="1" id="KW-1133">Transmembrane helix</keyword>
<feature type="transmembrane region" description="Helical" evidence="1">
    <location>
        <begin position="302"/>
        <end position="325"/>
    </location>
</feature>
<proteinExistence type="predicted"/>
<keyword evidence="1" id="KW-0472">Membrane</keyword>
<dbReference type="Proteomes" id="UP000177998">
    <property type="component" value="Unassembled WGS sequence"/>
</dbReference>
<organism evidence="2 3">
    <name type="scientific">Candidatus Kuenenbacteria bacterium RIFCSPLOWO2_02_FULL_42_16</name>
    <dbReference type="NCBI Taxonomy" id="1798564"/>
    <lineage>
        <taxon>Bacteria</taxon>
        <taxon>Candidatus Kueneniibacteriota</taxon>
    </lineage>
</organism>
<dbReference type="EMBL" id="MFMZ01000031">
    <property type="protein sequence ID" value="OGG90849.1"/>
    <property type="molecule type" value="Genomic_DNA"/>
</dbReference>
<feature type="transmembrane region" description="Helical" evidence="1">
    <location>
        <begin position="205"/>
        <end position="224"/>
    </location>
</feature>
<comment type="caution">
    <text evidence="2">The sequence shown here is derived from an EMBL/GenBank/DDBJ whole genome shotgun (WGS) entry which is preliminary data.</text>
</comment>
<evidence type="ECO:0000313" key="2">
    <source>
        <dbReference type="EMBL" id="OGG90849.1"/>
    </source>
</evidence>